<dbReference type="Pfam" id="PF01266">
    <property type="entry name" value="DAO"/>
    <property type="match status" value="1"/>
</dbReference>
<dbReference type="EMBL" id="JAPFQL010000021">
    <property type="protein sequence ID" value="MDC5696920.1"/>
    <property type="molecule type" value="Genomic_DNA"/>
</dbReference>
<dbReference type="PANTHER" id="PTHR11985">
    <property type="entry name" value="GLYCEROL-3-PHOSPHATE DEHYDROGENASE"/>
    <property type="match status" value="1"/>
</dbReference>
<dbReference type="PROSITE" id="PS00978">
    <property type="entry name" value="FAD_G3PDH_2"/>
    <property type="match status" value="1"/>
</dbReference>
<dbReference type="Proteomes" id="UP001150259">
    <property type="component" value="Unassembled WGS sequence"/>
</dbReference>
<comment type="similarity">
    <text evidence="2 7">Belongs to the FAD-dependent glycerol-3-phosphate dehydrogenase family.</text>
</comment>
<dbReference type="PANTHER" id="PTHR11985:SF35">
    <property type="entry name" value="ANAEROBIC GLYCEROL-3-PHOSPHATE DEHYDROGENASE SUBUNIT A"/>
    <property type="match status" value="1"/>
</dbReference>
<keyword evidence="3 7" id="KW-0285">Flavoprotein</keyword>
<dbReference type="PROSITE" id="PS00977">
    <property type="entry name" value="FAD_G3PDH_1"/>
    <property type="match status" value="1"/>
</dbReference>
<gene>
    <name evidence="10" type="ORF">OO014_06580</name>
</gene>
<dbReference type="Pfam" id="PF16901">
    <property type="entry name" value="DAO_C"/>
    <property type="match status" value="1"/>
</dbReference>
<sequence length="513" mass="54262">MTAPAINRRTRARALERLATIRYDCIVIGGGVTGAGVALDAASRGLRTALIERVDLAAGTSRWSSKLVHGGLRYLAKGDVGIAWESARERHALMTTIAPHLTHAAANLVPLDASTPPPLGVLAEAGIRLADGLRIASRTSRHLLPRPSRISASEALVLAPGLRHDGLRGGILYWDGQLEDDARLVTAIARTAVAHGADVVTRCAATELTDTAVTLRDELTGGFLTAHGHVVNATGVWAGEHEPSVHIEPSRGSHIVVRSEAVGRPRAIFTAPVPGHFGRFVFAMPQSDGLVIIGLTDEPAGDVDGVAPVVPADDTRFLLDTINRVLERPLAESEVVGRYAGLRPLVSPAGGGPTADLSRKHLLVDEPGRPVTITGGKLTTYRQMAEATVDAVCRRARSAATCRTRSLPLVGAAAREVLSRVAAPERLVRRYGTEATAVAGLGLAHPELLRPVSETYPTLGAELLFGVLREGALTVEDLVERRTRISFDAQALDDAREVAVQVLALAEHAHTPA</sequence>
<evidence type="ECO:0000259" key="8">
    <source>
        <dbReference type="Pfam" id="PF01266"/>
    </source>
</evidence>
<evidence type="ECO:0000313" key="11">
    <source>
        <dbReference type="Proteomes" id="UP001150259"/>
    </source>
</evidence>
<dbReference type="EC" id="1.1.5.3" evidence="7"/>
<accession>A0ABT5GF77</accession>
<name>A0ABT5GF77_9MICO</name>
<evidence type="ECO:0000256" key="3">
    <source>
        <dbReference type="ARBA" id="ARBA00022630"/>
    </source>
</evidence>
<proteinExistence type="inferred from homology"/>
<feature type="domain" description="Alpha-glycerophosphate oxidase C-terminal" evidence="9">
    <location>
        <begin position="402"/>
        <end position="504"/>
    </location>
</feature>
<dbReference type="Gene3D" id="1.10.8.870">
    <property type="entry name" value="Alpha-glycerophosphate oxidase, cap domain"/>
    <property type="match status" value="1"/>
</dbReference>
<evidence type="ECO:0000256" key="6">
    <source>
        <dbReference type="ARBA" id="ARBA00023002"/>
    </source>
</evidence>
<comment type="cofactor">
    <cofactor evidence="1 7">
        <name>FAD</name>
        <dbReference type="ChEBI" id="CHEBI:57692"/>
    </cofactor>
</comment>
<dbReference type="InterPro" id="IPR038299">
    <property type="entry name" value="DAO_C_sf"/>
</dbReference>
<evidence type="ECO:0000256" key="1">
    <source>
        <dbReference type="ARBA" id="ARBA00001974"/>
    </source>
</evidence>
<dbReference type="InterPro" id="IPR000447">
    <property type="entry name" value="G3P_DH_FAD-dep"/>
</dbReference>
<evidence type="ECO:0000256" key="7">
    <source>
        <dbReference type="RuleBase" id="RU361217"/>
    </source>
</evidence>
<dbReference type="InterPro" id="IPR006076">
    <property type="entry name" value="FAD-dep_OxRdtase"/>
</dbReference>
<evidence type="ECO:0000256" key="2">
    <source>
        <dbReference type="ARBA" id="ARBA00007330"/>
    </source>
</evidence>
<dbReference type="RefSeq" id="WP_272461495.1">
    <property type="nucleotide sequence ID" value="NZ_JAPFQL010000021.1"/>
</dbReference>
<organism evidence="10 11">
    <name type="scientific">Intrasporangium calvum</name>
    <dbReference type="NCBI Taxonomy" id="53358"/>
    <lineage>
        <taxon>Bacteria</taxon>
        <taxon>Bacillati</taxon>
        <taxon>Actinomycetota</taxon>
        <taxon>Actinomycetes</taxon>
        <taxon>Micrococcales</taxon>
        <taxon>Intrasporangiaceae</taxon>
        <taxon>Intrasporangium</taxon>
    </lineage>
</organism>
<keyword evidence="11" id="KW-1185">Reference proteome</keyword>
<protein>
    <recommendedName>
        <fullName evidence="7">Glycerol-3-phosphate dehydrogenase</fullName>
        <ecNumber evidence="7">1.1.5.3</ecNumber>
    </recommendedName>
</protein>
<evidence type="ECO:0000256" key="5">
    <source>
        <dbReference type="ARBA" id="ARBA00022827"/>
    </source>
</evidence>
<dbReference type="Gene3D" id="3.50.50.60">
    <property type="entry name" value="FAD/NAD(P)-binding domain"/>
    <property type="match status" value="1"/>
</dbReference>
<keyword evidence="5" id="KW-0274">FAD</keyword>
<evidence type="ECO:0000256" key="4">
    <source>
        <dbReference type="ARBA" id="ARBA00022798"/>
    </source>
</evidence>
<evidence type="ECO:0000259" key="9">
    <source>
        <dbReference type="Pfam" id="PF16901"/>
    </source>
</evidence>
<dbReference type="InterPro" id="IPR031656">
    <property type="entry name" value="DAO_C"/>
</dbReference>
<evidence type="ECO:0000313" key="10">
    <source>
        <dbReference type="EMBL" id="MDC5696920.1"/>
    </source>
</evidence>
<dbReference type="PRINTS" id="PR01001">
    <property type="entry name" value="FADG3PDH"/>
</dbReference>
<comment type="catalytic activity">
    <reaction evidence="7">
        <text>a quinone + sn-glycerol 3-phosphate = dihydroxyacetone phosphate + a quinol</text>
        <dbReference type="Rhea" id="RHEA:18977"/>
        <dbReference type="ChEBI" id="CHEBI:24646"/>
        <dbReference type="ChEBI" id="CHEBI:57597"/>
        <dbReference type="ChEBI" id="CHEBI:57642"/>
        <dbReference type="ChEBI" id="CHEBI:132124"/>
        <dbReference type="EC" id="1.1.5.3"/>
    </reaction>
</comment>
<keyword evidence="4" id="KW-0319">Glycerol metabolism</keyword>
<reference evidence="10 11" key="1">
    <citation type="submission" date="2022-11" db="EMBL/GenBank/DDBJ databases">
        <title>Anaerobic phenanthrene biodegradation by a DNRA strain PheN6.</title>
        <authorList>
            <person name="Zhang Z."/>
        </authorList>
    </citation>
    <scope>NUCLEOTIDE SEQUENCE [LARGE SCALE GENOMIC DNA]</scope>
    <source>
        <strain evidence="10 11">PheN6</strain>
    </source>
</reference>
<comment type="caution">
    <text evidence="10">The sequence shown here is derived from an EMBL/GenBank/DDBJ whole genome shotgun (WGS) entry which is preliminary data.</text>
</comment>
<keyword evidence="6 7" id="KW-0560">Oxidoreductase</keyword>
<feature type="domain" description="FAD dependent oxidoreductase" evidence="8">
    <location>
        <begin position="24"/>
        <end position="356"/>
    </location>
</feature>
<dbReference type="InterPro" id="IPR036188">
    <property type="entry name" value="FAD/NAD-bd_sf"/>
</dbReference>
<dbReference type="SUPFAM" id="SSF51905">
    <property type="entry name" value="FAD/NAD(P)-binding domain"/>
    <property type="match status" value="1"/>
</dbReference>
<dbReference type="Gene3D" id="3.30.9.10">
    <property type="entry name" value="D-Amino Acid Oxidase, subunit A, domain 2"/>
    <property type="match status" value="1"/>
</dbReference>